<evidence type="ECO:0000313" key="5">
    <source>
        <dbReference type="EMBL" id="KAI7750684.1"/>
    </source>
</evidence>
<dbReference type="GO" id="GO:0000045">
    <property type="term" value="P:autophagosome assembly"/>
    <property type="evidence" value="ECO:0007669"/>
    <property type="project" value="TreeGrafter"/>
</dbReference>
<protein>
    <submittedName>
        <fullName evidence="5">Uncharacterized protein</fullName>
    </submittedName>
</protein>
<evidence type="ECO:0000313" key="6">
    <source>
        <dbReference type="Proteomes" id="UP001206925"/>
    </source>
</evidence>
<sequence>MILNQDFKKFKTQKKGASGVVSSFADGLLRVYLTLPDSDYSFLNFPRTLKDLHILRVLFGVLRGKSQMPYSVKVEIATHIWVNELIPAAYVPKMSEGLLKNMLFLRLTPSLPNMFINDALLIVNVPYHTFLLATCIGLIRPAKVGLNIGVVIKKYTTGFMENIAPPPPSVICEFVDIDEKNQDRMIFSEIVFSRGQYIIATLVEGILNLMFSLAA</sequence>
<evidence type="ECO:0000256" key="3">
    <source>
        <dbReference type="ARBA" id="ARBA00022989"/>
    </source>
</evidence>
<comment type="caution">
    <text evidence="5">The sequence shown here is derived from an EMBL/GenBank/DDBJ whole genome shotgun (WGS) entry which is preliminary data.</text>
</comment>
<keyword evidence="2" id="KW-0812">Transmembrane</keyword>
<dbReference type="PANTHER" id="PTHR43220:SF7">
    <property type="entry name" value="SNARE ASSOCIATED GOLGI PROTEIN FAMILY"/>
    <property type="match status" value="1"/>
</dbReference>
<comment type="subcellular location">
    <subcellularLocation>
        <location evidence="1">Membrane</location>
        <topology evidence="1">Multi-pass membrane protein</topology>
    </subcellularLocation>
</comment>
<dbReference type="PANTHER" id="PTHR43220">
    <property type="match status" value="1"/>
</dbReference>
<keyword evidence="4" id="KW-0472">Membrane</keyword>
<dbReference type="GO" id="GO:0016020">
    <property type="term" value="C:membrane"/>
    <property type="evidence" value="ECO:0007669"/>
    <property type="project" value="UniProtKB-SubCell"/>
</dbReference>
<dbReference type="InterPro" id="IPR045014">
    <property type="entry name" value="TM41A/B"/>
</dbReference>
<keyword evidence="6" id="KW-1185">Reference proteome</keyword>
<name>A0AAD5GRJ2_AMBAR</name>
<reference evidence="5" key="1">
    <citation type="submission" date="2022-06" db="EMBL/GenBank/DDBJ databases">
        <title>Uncovering the hologenomic basis of an extraordinary plant invasion.</title>
        <authorList>
            <person name="Bieker V.C."/>
            <person name="Martin M.D."/>
            <person name="Gilbert T."/>
            <person name="Hodgins K."/>
            <person name="Battlay P."/>
            <person name="Petersen B."/>
            <person name="Wilson J."/>
        </authorList>
    </citation>
    <scope>NUCLEOTIDE SEQUENCE</scope>
    <source>
        <strain evidence="5">AA19_3_7</strain>
        <tissue evidence="5">Leaf</tissue>
    </source>
</reference>
<evidence type="ECO:0000256" key="1">
    <source>
        <dbReference type="ARBA" id="ARBA00004141"/>
    </source>
</evidence>
<proteinExistence type="predicted"/>
<dbReference type="AlphaFoldDB" id="A0AAD5GRJ2"/>
<evidence type="ECO:0000256" key="2">
    <source>
        <dbReference type="ARBA" id="ARBA00022692"/>
    </source>
</evidence>
<organism evidence="5 6">
    <name type="scientific">Ambrosia artemisiifolia</name>
    <name type="common">Common ragweed</name>
    <dbReference type="NCBI Taxonomy" id="4212"/>
    <lineage>
        <taxon>Eukaryota</taxon>
        <taxon>Viridiplantae</taxon>
        <taxon>Streptophyta</taxon>
        <taxon>Embryophyta</taxon>
        <taxon>Tracheophyta</taxon>
        <taxon>Spermatophyta</taxon>
        <taxon>Magnoliopsida</taxon>
        <taxon>eudicotyledons</taxon>
        <taxon>Gunneridae</taxon>
        <taxon>Pentapetalae</taxon>
        <taxon>asterids</taxon>
        <taxon>campanulids</taxon>
        <taxon>Asterales</taxon>
        <taxon>Asteraceae</taxon>
        <taxon>Asteroideae</taxon>
        <taxon>Heliantheae alliance</taxon>
        <taxon>Heliantheae</taxon>
        <taxon>Ambrosia</taxon>
    </lineage>
</organism>
<gene>
    <name evidence="5" type="ORF">M8C21_029528</name>
</gene>
<dbReference type="Proteomes" id="UP001206925">
    <property type="component" value="Unassembled WGS sequence"/>
</dbReference>
<accession>A0AAD5GRJ2</accession>
<keyword evidence="3" id="KW-1133">Transmembrane helix</keyword>
<evidence type="ECO:0000256" key="4">
    <source>
        <dbReference type="ARBA" id="ARBA00023136"/>
    </source>
</evidence>
<dbReference type="EMBL" id="JAMZMK010006098">
    <property type="protein sequence ID" value="KAI7750684.1"/>
    <property type="molecule type" value="Genomic_DNA"/>
</dbReference>